<evidence type="ECO:0000313" key="2">
    <source>
        <dbReference type="EMBL" id="BBO68313.1"/>
    </source>
</evidence>
<protein>
    <recommendedName>
        <fullName evidence="1">DUF2914 domain-containing protein</fullName>
    </recommendedName>
</protein>
<name>A0A5K7YIE3_9BACT</name>
<dbReference type="Proteomes" id="UP000427906">
    <property type="component" value="Chromosome"/>
</dbReference>
<dbReference type="KEGG" id="dalk:DSCA_22430"/>
<dbReference type="InterPro" id="IPR022606">
    <property type="entry name" value="DUF2914"/>
</dbReference>
<accession>A0A5K7YIE3</accession>
<reference evidence="2 3" key="1">
    <citation type="submission" date="2019-11" db="EMBL/GenBank/DDBJ databases">
        <title>Comparative genomics of hydrocarbon-degrading Desulfosarcina strains.</title>
        <authorList>
            <person name="Watanabe M."/>
            <person name="Kojima H."/>
            <person name="Fukui M."/>
        </authorList>
    </citation>
    <scope>NUCLEOTIDE SEQUENCE [LARGE SCALE GENOMIC DNA]</scope>
    <source>
        <strain evidence="2 3">PL12</strain>
    </source>
</reference>
<dbReference type="Pfam" id="PF11141">
    <property type="entry name" value="DUF2914"/>
    <property type="match status" value="1"/>
</dbReference>
<feature type="domain" description="DUF2914" evidence="1">
    <location>
        <begin position="64"/>
        <end position="125"/>
    </location>
</feature>
<evidence type="ECO:0000259" key="1">
    <source>
        <dbReference type="Pfam" id="PF11141"/>
    </source>
</evidence>
<dbReference type="AlphaFoldDB" id="A0A5K7YIE3"/>
<proteinExistence type="predicted"/>
<evidence type="ECO:0000313" key="3">
    <source>
        <dbReference type="Proteomes" id="UP000427906"/>
    </source>
</evidence>
<keyword evidence="3" id="KW-1185">Reference proteome</keyword>
<organism evidence="2 3">
    <name type="scientific">Desulfosarcina alkanivorans</name>
    <dbReference type="NCBI Taxonomy" id="571177"/>
    <lineage>
        <taxon>Bacteria</taxon>
        <taxon>Pseudomonadati</taxon>
        <taxon>Thermodesulfobacteriota</taxon>
        <taxon>Desulfobacteria</taxon>
        <taxon>Desulfobacterales</taxon>
        <taxon>Desulfosarcinaceae</taxon>
        <taxon>Desulfosarcina</taxon>
    </lineage>
</organism>
<sequence length="127" mass="14876">MAAVFLFMWSAWSRDLSAADELKLVRAVMCETIQEYAPVFPAVVFSIERGRVSCFTEFDLVPEKTYIHHKWYRRDNLVTVKRLTINPPRWSSFTSVQLRDADKGPWRVEITDGNDNLMRTLRFSITD</sequence>
<gene>
    <name evidence="2" type="ORF">DSCA_22430</name>
</gene>
<dbReference type="EMBL" id="AP021874">
    <property type="protein sequence ID" value="BBO68313.1"/>
    <property type="molecule type" value="Genomic_DNA"/>
</dbReference>